<dbReference type="PANTHER" id="PTHR48097:SF9">
    <property type="entry name" value="L-THREONINE ALDOLASE"/>
    <property type="match status" value="1"/>
</dbReference>
<reference evidence="7" key="1">
    <citation type="journal article" date="2023" name="Mol. Phylogenet. Evol.">
        <title>Genome-scale phylogeny and comparative genomics of the fungal order Sordariales.</title>
        <authorList>
            <person name="Hensen N."/>
            <person name="Bonometti L."/>
            <person name="Westerberg I."/>
            <person name="Brannstrom I.O."/>
            <person name="Guillou S."/>
            <person name="Cros-Aarteil S."/>
            <person name="Calhoun S."/>
            <person name="Haridas S."/>
            <person name="Kuo A."/>
            <person name="Mondo S."/>
            <person name="Pangilinan J."/>
            <person name="Riley R."/>
            <person name="LaButti K."/>
            <person name="Andreopoulos B."/>
            <person name="Lipzen A."/>
            <person name="Chen C."/>
            <person name="Yan M."/>
            <person name="Daum C."/>
            <person name="Ng V."/>
            <person name="Clum A."/>
            <person name="Steindorff A."/>
            <person name="Ohm R.A."/>
            <person name="Martin F."/>
            <person name="Silar P."/>
            <person name="Natvig D.O."/>
            <person name="Lalanne C."/>
            <person name="Gautier V."/>
            <person name="Ament-Velasquez S.L."/>
            <person name="Kruys A."/>
            <person name="Hutchinson M.I."/>
            <person name="Powell A.J."/>
            <person name="Barry K."/>
            <person name="Miller A.N."/>
            <person name="Grigoriev I.V."/>
            <person name="Debuchy R."/>
            <person name="Gladieux P."/>
            <person name="Hiltunen Thoren M."/>
            <person name="Johannesson H."/>
        </authorList>
    </citation>
    <scope>NUCLEOTIDE SEQUENCE</scope>
    <source>
        <strain evidence="7">CBS 955.72</strain>
    </source>
</reference>
<dbReference type="GO" id="GO:0005829">
    <property type="term" value="C:cytosol"/>
    <property type="evidence" value="ECO:0007669"/>
    <property type="project" value="TreeGrafter"/>
</dbReference>
<dbReference type="Pfam" id="PF01212">
    <property type="entry name" value="Beta_elim_lyase"/>
    <property type="match status" value="1"/>
</dbReference>
<evidence type="ECO:0000313" key="8">
    <source>
        <dbReference type="Proteomes" id="UP001275084"/>
    </source>
</evidence>
<dbReference type="PANTHER" id="PTHR48097">
    <property type="entry name" value="L-THREONINE ALDOLASE-RELATED"/>
    <property type="match status" value="1"/>
</dbReference>
<dbReference type="PIRSF" id="PIRSF017617">
    <property type="entry name" value="Thr_aldolase"/>
    <property type="match status" value="1"/>
</dbReference>
<gene>
    <name evidence="7" type="ORF">B0T25DRAFT_536904</name>
</gene>
<dbReference type="FunFam" id="3.40.640.10:FF:000030">
    <property type="entry name" value="Low-specificity L-threonine aldolase"/>
    <property type="match status" value="1"/>
</dbReference>
<accession>A0AAJ0MFJ9</accession>
<evidence type="ECO:0000256" key="5">
    <source>
        <dbReference type="PIRSR" id="PIRSR017617-1"/>
    </source>
</evidence>
<evidence type="ECO:0000256" key="2">
    <source>
        <dbReference type="ARBA" id="ARBA00006966"/>
    </source>
</evidence>
<reference evidence="7" key="2">
    <citation type="submission" date="2023-06" db="EMBL/GenBank/DDBJ databases">
        <authorList>
            <consortium name="Lawrence Berkeley National Laboratory"/>
            <person name="Haridas S."/>
            <person name="Hensen N."/>
            <person name="Bonometti L."/>
            <person name="Westerberg I."/>
            <person name="Brannstrom I.O."/>
            <person name="Guillou S."/>
            <person name="Cros-Aarteil S."/>
            <person name="Calhoun S."/>
            <person name="Kuo A."/>
            <person name="Mondo S."/>
            <person name="Pangilinan J."/>
            <person name="Riley R."/>
            <person name="Labutti K."/>
            <person name="Andreopoulos B."/>
            <person name="Lipzen A."/>
            <person name="Chen C."/>
            <person name="Yanf M."/>
            <person name="Daum C."/>
            <person name="Ng V."/>
            <person name="Clum A."/>
            <person name="Steindorff A."/>
            <person name="Ohm R."/>
            <person name="Martin F."/>
            <person name="Silar P."/>
            <person name="Natvig D."/>
            <person name="Lalanne C."/>
            <person name="Gautier V."/>
            <person name="Ament-Velasquez S.L."/>
            <person name="Kruys A."/>
            <person name="Hutchinson M.I."/>
            <person name="Powell A.J."/>
            <person name="Barry K."/>
            <person name="Miller A.N."/>
            <person name="Grigoriev I.V."/>
            <person name="Debuchy R."/>
            <person name="Gladieux P."/>
            <person name="Thoren M.H."/>
            <person name="Johannesson H."/>
        </authorList>
    </citation>
    <scope>NUCLEOTIDE SEQUENCE</scope>
    <source>
        <strain evidence="7">CBS 955.72</strain>
    </source>
</reference>
<comment type="similarity">
    <text evidence="2">Belongs to the threonine aldolase family.</text>
</comment>
<sequence>MAPALPGRAWGTKLPPGSAARIPAAVDRASWGDPMQTGSAFDFRTDAISTPSLRQLAAISRATLNDDVFGEDQTTTLFERRMADVCGQQAGAFVISGTMANQLALGALCQYAPYAVLADASAHVVNFEAGGLAHLSGAMVQPVQPSNGVHLTAEDVKRHAKVAPDAPFEACLTRVISLENTVHGNVIPLEDLRAIKDWAGKHDIMVHIDGARIWEAVACGAAGTLAEIASCTDALTLSFAKGIGAPIGAMVVGTAEVIHRVKRLRQSIGGGVRKVGVLAAAAQEAVLENFGPGDVDSRGILRASHGMAEAVATMWTTRGGRLTRPTETNMVWLDLTSASLSPKALNDGGLLRGVLIAAPRIVLHHQICPEALASLEQVFVDVLVNKHNVVETSNNSPPSKGCV</sequence>
<evidence type="ECO:0000313" key="7">
    <source>
        <dbReference type="EMBL" id="KAK3356518.1"/>
    </source>
</evidence>
<name>A0AAJ0MFJ9_9PEZI</name>
<dbReference type="EMBL" id="JAUIQD010000003">
    <property type="protein sequence ID" value="KAK3356518.1"/>
    <property type="molecule type" value="Genomic_DNA"/>
</dbReference>
<keyword evidence="8" id="KW-1185">Reference proteome</keyword>
<proteinExistence type="inferred from homology"/>
<dbReference type="InterPro" id="IPR023603">
    <property type="entry name" value="Low_specificity_L-TA-like"/>
</dbReference>
<evidence type="ECO:0000256" key="4">
    <source>
        <dbReference type="ARBA" id="ARBA00023239"/>
    </source>
</evidence>
<dbReference type="Proteomes" id="UP001275084">
    <property type="component" value="Unassembled WGS sequence"/>
</dbReference>
<evidence type="ECO:0000259" key="6">
    <source>
        <dbReference type="Pfam" id="PF01212"/>
    </source>
</evidence>
<dbReference type="InterPro" id="IPR015424">
    <property type="entry name" value="PyrdxlP-dep_Trfase"/>
</dbReference>
<dbReference type="Gene3D" id="3.40.640.10">
    <property type="entry name" value="Type I PLP-dependent aspartate aminotransferase-like (Major domain)"/>
    <property type="match status" value="1"/>
</dbReference>
<organism evidence="7 8">
    <name type="scientific">Lasiosphaeria hispida</name>
    <dbReference type="NCBI Taxonomy" id="260671"/>
    <lineage>
        <taxon>Eukaryota</taxon>
        <taxon>Fungi</taxon>
        <taxon>Dikarya</taxon>
        <taxon>Ascomycota</taxon>
        <taxon>Pezizomycotina</taxon>
        <taxon>Sordariomycetes</taxon>
        <taxon>Sordariomycetidae</taxon>
        <taxon>Sordariales</taxon>
        <taxon>Lasiosphaeriaceae</taxon>
        <taxon>Lasiosphaeria</taxon>
    </lineage>
</organism>
<dbReference type="SUPFAM" id="SSF53383">
    <property type="entry name" value="PLP-dependent transferases"/>
    <property type="match status" value="1"/>
</dbReference>
<comment type="cofactor">
    <cofactor evidence="1">
        <name>pyridoxal 5'-phosphate</name>
        <dbReference type="ChEBI" id="CHEBI:597326"/>
    </cofactor>
</comment>
<dbReference type="AlphaFoldDB" id="A0AAJ0MFJ9"/>
<dbReference type="GO" id="GO:0008732">
    <property type="term" value="F:L-allo-threonine aldolase activity"/>
    <property type="evidence" value="ECO:0007669"/>
    <property type="project" value="TreeGrafter"/>
</dbReference>
<evidence type="ECO:0000256" key="1">
    <source>
        <dbReference type="ARBA" id="ARBA00001933"/>
    </source>
</evidence>
<keyword evidence="4" id="KW-0456">Lyase</keyword>
<dbReference type="GO" id="GO:0006567">
    <property type="term" value="P:L-threonine catabolic process"/>
    <property type="evidence" value="ECO:0007669"/>
    <property type="project" value="TreeGrafter"/>
</dbReference>
<keyword evidence="7" id="KW-0808">Transferase</keyword>
<feature type="modified residue" description="N6-(pyridoxal phosphate)lysine" evidence="5">
    <location>
        <position position="241"/>
    </location>
</feature>
<dbReference type="GO" id="GO:0016740">
    <property type="term" value="F:transferase activity"/>
    <property type="evidence" value="ECO:0007669"/>
    <property type="project" value="UniProtKB-KW"/>
</dbReference>
<protein>
    <submittedName>
        <fullName evidence="7">Pyridoxal phosphate-dependent transferase</fullName>
    </submittedName>
</protein>
<dbReference type="InterPro" id="IPR015421">
    <property type="entry name" value="PyrdxlP-dep_Trfase_major"/>
</dbReference>
<dbReference type="InterPro" id="IPR001597">
    <property type="entry name" value="ArAA_b-elim_lyase/Thr_aldolase"/>
</dbReference>
<feature type="domain" description="Aromatic amino acid beta-eliminating lyase/threonine aldolase" evidence="6">
    <location>
        <begin position="42"/>
        <end position="335"/>
    </location>
</feature>
<keyword evidence="3" id="KW-0663">Pyridoxal phosphate</keyword>
<dbReference type="GO" id="GO:0006545">
    <property type="term" value="P:glycine biosynthetic process"/>
    <property type="evidence" value="ECO:0007669"/>
    <property type="project" value="TreeGrafter"/>
</dbReference>
<evidence type="ECO:0000256" key="3">
    <source>
        <dbReference type="ARBA" id="ARBA00022898"/>
    </source>
</evidence>
<comment type="caution">
    <text evidence="7">The sequence shown here is derived from an EMBL/GenBank/DDBJ whole genome shotgun (WGS) entry which is preliminary data.</text>
</comment>